<reference evidence="5" key="5">
    <citation type="submission" date="2015-06" db="UniProtKB">
        <authorList>
            <consortium name="EnsemblFungi"/>
        </authorList>
    </citation>
    <scope>IDENTIFICATION</scope>
    <source>
        <strain evidence="5">ATCC 64411</strain>
    </source>
</reference>
<evidence type="ECO:0000313" key="5">
    <source>
        <dbReference type="EnsemblFungi" id="MAPG_06049T0"/>
    </source>
</evidence>
<feature type="signal peptide" evidence="2">
    <location>
        <begin position="1"/>
        <end position="17"/>
    </location>
</feature>
<keyword evidence="2" id="KW-0732">Signal</keyword>
<dbReference type="EMBL" id="ADBL01001449">
    <property type="status" value="NOT_ANNOTATED_CDS"/>
    <property type="molecule type" value="Genomic_DNA"/>
</dbReference>
<feature type="compositionally biased region" description="Polar residues" evidence="1">
    <location>
        <begin position="294"/>
        <end position="310"/>
    </location>
</feature>
<reference evidence="4" key="1">
    <citation type="submission" date="2010-05" db="EMBL/GenBank/DDBJ databases">
        <title>The Genome Sequence of Magnaporthe poae strain ATCC 64411.</title>
        <authorList>
            <consortium name="The Broad Institute Genome Sequencing Platform"/>
            <consortium name="Broad Institute Genome Sequencing Center for Infectious Disease"/>
            <person name="Ma L.-J."/>
            <person name="Dead R."/>
            <person name="Young S."/>
            <person name="Zeng Q."/>
            <person name="Koehrsen M."/>
            <person name="Alvarado L."/>
            <person name="Berlin A."/>
            <person name="Chapman S.B."/>
            <person name="Chen Z."/>
            <person name="Freedman E."/>
            <person name="Gellesch M."/>
            <person name="Goldberg J."/>
            <person name="Griggs A."/>
            <person name="Gujja S."/>
            <person name="Heilman E.R."/>
            <person name="Heiman D."/>
            <person name="Hepburn T."/>
            <person name="Howarth C."/>
            <person name="Jen D."/>
            <person name="Larson L."/>
            <person name="Mehta T."/>
            <person name="Neiman D."/>
            <person name="Pearson M."/>
            <person name="Roberts A."/>
            <person name="Saif S."/>
            <person name="Shea T."/>
            <person name="Shenoy N."/>
            <person name="Sisk P."/>
            <person name="Stolte C."/>
            <person name="Sykes S."/>
            <person name="Walk T."/>
            <person name="White J."/>
            <person name="Yandava C."/>
            <person name="Haas B."/>
            <person name="Nusbaum C."/>
            <person name="Birren B."/>
        </authorList>
    </citation>
    <scope>NUCLEOTIDE SEQUENCE</scope>
    <source>
        <strain evidence="4">ATCC 64411</strain>
    </source>
</reference>
<feature type="region of interest" description="Disordered" evidence="1">
    <location>
        <begin position="40"/>
        <end position="80"/>
    </location>
</feature>
<dbReference type="EnsemblFungi" id="MAPG_06049T0">
    <property type="protein sequence ID" value="MAPG_06049T0"/>
    <property type="gene ID" value="MAPG_06049"/>
</dbReference>
<evidence type="ECO:0000313" key="6">
    <source>
        <dbReference type="Proteomes" id="UP000011715"/>
    </source>
</evidence>
<organism evidence="5 6">
    <name type="scientific">Magnaporthiopsis poae (strain ATCC 64411 / 73-15)</name>
    <name type="common">Kentucky bluegrass fungus</name>
    <name type="synonym">Magnaporthe poae</name>
    <dbReference type="NCBI Taxonomy" id="644358"/>
    <lineage>
        <taxon>Eukaryota</taxon>
        <taxon>Fungi</taxon>
        <taxon>Dikarya</taxon>
        <taxon>Ascomycota</taxon>
        <taxon>Pezizomycotina</taxon>
        <taxon>Sordariomycetes</taxon>
        <taxon>Sordariomycetidae</taxon>
        <taxon>Magnaporthales</taxon>
        <taxon>Magnaporthaceae</taxon>
        <taxon>Magnaporthiopsis</taxon>
    </lineage>
</organism>
<gene>
    <name evidence="4" type="ORF">MAPG_06049</name>
</gene>
<feature type="compositionally biased region" description="Low complexity" evidence="1">
    <location>
        <begin position="58"/>
        <end position="75"/>
    </location>
</feature>
<keyword evidence="6" id="KW-1185">Reference proteome</keyword>
<protein>
    <recommendedName>
        <fullName evidence="3">DUF7029 domain-containing protein</fullName>
    </recommendedName>
</protein>
<dbReference type="Pfam" id="PF22974">
    <property type="entry name" value="DUF7029"/>
    <property type="match status" value="1"/>
</dbReference>
<evidence type="ECO:0000256" key="1">
    <source>
        <dbReference type="SAM" id="MobiDB-lite"/>
    </source>
</evidence>
<dbReference type="EMBL" id="GL876970">
    <property type="protein sequence ID" value="KLU87043.1"/>
    <property type="molecule type" value="Genomic_DNA"/>
</dbReference>
<feature type="chain" id="PRO_5009385698" description="DUF7029 domain-containing protein" evidence="2">
    <location>
        <begin position="18"/>
        <end position="571"/>
    </location>
</feature>
<dbReference type="STRING" id="644358.A0A0C4E105"/>
<dbReference type="AlphaFoldDB" id="A0A0C4E105"/>
<feature type="region of interest" description="Disordered" evidence="1">
    <location>
        <begin position="237"/>
        <end position="310"/>
    </location>
</feature>
<accession>A0A0C4E105</accession>
<sequence>MRFSAAALLWAASGAAAVPAIQQPSGFEVTIVYAEPQGGCPAKRPECPPEDIFGRPTASKPSSSSSGQSGPASWGGKSGPVLSQEAEAIKLKPAVHWGTDTSKISNVVPVNVGSGNRLYYGSSDPTESGYLGFLTYHFSAPSVNLDNCGYITSIACTATGCTVSFSSKAAYDRAVKTWDANLILIASTKGCVGHANGDRCFFSVTAIDFKGELIIAVKGSFKDPETIMDKAEANWGWWEPNRAPKPSGDSLASATSVRPATLAPSPASSSGSSGGSAASSTGLSSPISTTTSSHATFPTGRSGSNSTFITSDDGNSTSSFGASGACVAPVDTKYGLPTACWGDYFDADLDADLGDAGGLSASFNEFVKMMAPGMDIDGVDVAKRDLNGLAVAGHHNEKRLKFLKKLVKTFVKVVTAPITYPASAIILIANGGKPPTTTLNKDISFRLPDPSKPGSDANKLLGDTKQVASPWGDAILIKSFGDASAVAAGKEGLSGYMNIFCVGCGASGSISLTGRVTWLPTGIISATVDVKADADMKLKLGVDAQIRYEKNIKTTLLRLYAIALNPEGLCQ</sequence>
<evidence type="ECO:0000259" key="3">
    <source>
        <dbReference type="Pfam" id="PF22974"/>
    </source>
</evidence>
<dbReference type="OrthoDB" id="160645at2759"/>
<dbReference type="eggNOG" id="ENOG502SHMP">
    <property type="taxonomic scope" value="Eukaryota"/>
</dbReference>
<evidence type="ECO:0000256" key="2">
    <source>
        <dbReference type="SAM" id="SignalP"/>
    </source>
</evidence>
<reference evidence="6" key="2">
    <citation type="submission" date="2010-05" db="EMBL/GenBank/DDBJ databases">
        <title>The genome sequence of Magnaporthe poae strain ATCC 64411.</title>
        <authorList>
            <person name="Ma L.-J."/>
            <person name="Dead R."/>
            <person name="Young S."/>
            <person name="Zeng Q."/>
            <person name="Koehrsen M."/>
            <person name="Alvarado L."/>
            <person name="Berlin A."/>
            <person name="Chapman S.B."/>
            <person name="Chen Z."/>
            <person name="Freedman E."/>
            <person name="Gellesch M."/>
            <person name="Goldberg J."/>
            <person name="Griggs A."/>
            <person name="Gujja S."/>
            <person name="Heilman E.R."/>
            <person name="Heiman D."/>
            <person name="Hepburn T."/>
            <person name="Howarth C."/>
            <person name="Jen D."/>
            <person name="Larson L."/>
            <person name="Mehta T."/>
            <person name="Neiman D."/>
            <person name="Pearson M."/>
            <person name="Roberts A."/>
            <person name="Saif S."/>
            <person name="Shea T."/>
            <person name="Shenoy N."/>
            <person name="Sisk P."/>
            <person name="Stolte C."/>
            <person name="Sykes S."/>
            <person name="Walk T."/>
            <person name="White J."/>
            <person name="Yandava C."/>
            <person name="Haas B."/>
            <person name="Nusbaum C."/>
            <person name="Birren B."/>
        </authorList>
    </citation>
    <scope>NUCLEOTIDE SEQUENCE [LARGE SCALE GENOMIC DNA]</scope>
    <source>
        <strain evidence="6">ATCC 64411 / 73-15</strain>
    </source>
</reference>
<evidence type="ECO:0000313" key="4">
    <source>
        <dbReference type="EMBL" id="KLU87043.1"/>
    </source>
</evidence>
<dbReference type="InterPro" id="IPR054293">
    <property type="entry name" value="DUF7029"/>
</dbReference>
<dbReference type="Proteomes" id="UP000011715">
    <property type="component" value="Unassembled WGS sequence"/>
</dbReference>
<proteinExistence type="predicted"/>
<reference evidence="4" key="3">
    <citation type="submission" date="2011-03" db="EMBL/GenBank/DDBJ databases">
        <title>Annotation of Magnaporthe poae ATCC 64411.</title>
        <authorList>
            <person name="Ma L.-J."/>
            <person name="Dead R."/>
            <person name="Young S.K."/>
            <person name="Zeng Q."/>
            <person name="Gargeya S."/>
            <person name="Fitzgerald M."/>
            <person name="Haas B."/>
            <person name="Abouelleil A."/>
            <person name="Alvarado L."/>
            <person name="Arachchi H.M."/>
            <person name="Berlin A."/>
            <person name="Brown A."/>
            <person name="Chapman S.B."/>
            <person name="Chen Z."/>
            <person name="Dunbar C."/>
            <person name="Freedman E."/>
            <person name="Gearin G."/>
            <person name="Gellesch M."/>
            <person name="Goldberg J."/>
            <person name="Griggs A."/>
            <person name="Gujja S."/>
            <person name="Heiman D."/>
            <person name="Howarth C."/>
            <person name="Larson L."/>
            <person name="Lui A."/>
            <person name="MacDonald P.J.P."/>
            <person name="Mehta T."/>
            <person name="Montmayeur A."/>
            <person name="Murphy C."/>
            <person name="Neiman D."/>
            <person name="Pearson M."/>
            <person name="Priest M."/>
            <person name="Roberts A."/>
            <person name="Saif S."/>
            <person name="Shea T."/>
            <person name="Shenoy N."/>
            <person name="Sisk P."/>
            <person name="Stolte C."/>
            <person name="Sykes S."/>
            <person name="Yandava C."/>
            <person name="Wortman J."/>
            <person name="Nusbaum C."/>
            <person name="Birren B."/>
        </authorList>
    </citation>
    <scope>NUCLEOTIDE SEQUENCE</scope>
    <source>
        <strain evidence="4">ATCC 64411</strain>
    </source>
</reference>
<feature type="compositionally biased region" description="Low complexity" evidence="1">
    <location>
        <begin position="259"/>
        <end position="293"/>
    </location>
</feature>
<dbReference type="VEuPathDB" id="FungiDB:MAPG_06049"/>
<feature type="domain" description="DUF7029" evidence="3">
    <location>
        <begin position="136"/>
        <end position="230"/>
    </location>
</feature>
<reference evidence="5" key="4">
    <citation type="journal article" date="2015" name="G3 (Bethesda)">
        <title>Genome sequences of three phytopathogenic species of the Magnaporthaceae family of fungi.</title>
        <authorList>
            <person name="Okagaki L.H."/>
            <person name="Nunes C.C."/>
            <person name="Sailsbery J."/>
            <person name="Clay B."/>
            <person name="Brown D."/>
            <person name="John T."/>
            <person name="Oh Y."/>
            <person name="Young N."/>
            <person name="Fitzgerald M."/>
            <person name="Haas B.J."/>
            <person name="Zeng Q."/>
            <person name="Young S."/>
            <person name="Adiconis X."/>
            <person name="Fan L."/>
            <person name="Levin J.Z."/>
            <person name="Mitchell T.K."/>
            <person name="Okubara P.A."/>
            <person name="Farman M.L."/>
            <person name="Kohn L.M."/>
            <person name="Birren B."/>
            <person name="Ma L.-J."/>
            <person name="Dean R.A."/>
        </authorList>
    </citation>
    <scope>NUCLEOTIDE SEQUENCE</scope>
    <source>
        <strain evidence="5">ATCC 64411 / 73-15</strain>
    </source>
</reference>
<name>A0A0C4E105_MAGP6</name>